<feature type="compositionally biased region" description="Basic and acidic residues" evidence="5">
    <location>
        <begin position="106"/>
        <end position="120"/>
    </location>
</feature>
<evidence type="ECO:0000256" key="5">
    <source>
        <dbReference type="SAM" id="MobiDB-lite"/>
    </source>
</evidence>
<dbReference type="Gene3D" id="3.30.428.10">
    <property type="entry name" value="HIT-like"/>
    <property type="match status" value="1"/>
</dbReference>
<keyword evidence="7" id="KW-1185">Reference proteome</keyword>
<evidence type="ECO:0000313" key="7">
    <source>
        <dbReference type="Proteomes" id="UP000440578"/>
    </source>
</evidence>
<dbReference type="EMBL" id="VIIS01002027">
    <property type="protein sequence ID" value="KAF0289512.1"/>
    <property type="molecule type" value="Genomic_DNA"/>
</dbReference>
<organism evidence="6 7">
    <name type="scientific">Amphibalanus amphitrite</name>
    <name type="common">Striped barnacle</name>
    <name type="synonym">Balanus amphitrite</name>
    <dbReference type="NCBI Taxonomy" id="1232801"/>
    <lineage>
        <taxon>Eukaryota</taxon>
        <taxon>Metazoa</taxon>
        <taxon>Ecdysozoa</taxon>
        <taxon>Arthropoda</taxon>
        <taxon>Crustacea</taxon>
        <taxon>Multicrustacea</taxon>
        <taxon>Cirripedia</taxon>
        <taxon>Thoracica</taxon>
        <taxon>Thoracicalcarea</taxon>
        <taxon>Balanomorpha</taxon>
        <taxon>Balanoidea</taxon>
        <taxon>Balanidae</taxon>
        <taxon>Amphibalaninae</taxon>
        <taxon>Amphibalanus</taxon>
    </lineage>
</organism>
<protein>
    <submittedName>
        <fullName evidence="6">Histidine triad nucleotide-binding protein 3</fullName>
    </submittedName>
</protein>
<reference evidence="6 7" key="1">
    <citation type="submission" date="2019-07" db="EMBL/GenBank/DDBJ databases">
        <title>Draft genome assembly of a fouling barnacle, Amphibalanus amphitrite (Darwin, 1854): The first reference genome for Thecostraca.</title>
        <authorList>
            <person name="Kim W."/>
        </authorList>
    </citation>
    <scope>NUCLEOTIDE SEQUENCE [LARGE SCALE GENOMIC DNA]</scope>
    <source>
        <strain evidence="6">SNU_AA5</strain>
        <tissue evidence="6">Soma without cirri and trophi</tissue>
    </source>
</reference>
<dbReference type="GO" id="GO:0000166">
    <property type="term" value="F:nucleotide binding"/>
    <property type="evidence" value="ECO:0007669"/>
    <property type="project" value="UniProtKB-KW"/>
</dbReference>
<dbReference type="Proteomes" id="UP000440578">
    <property type="component" value="Unassembled WGS sequence"/>
</dbReference>
<dbReference type="SUPFAM" id="SSF54197">
    <property type="entry name" value="HIT-like"/>
    <property type="match status" value="1"/>
</dbReference>
<keyword evidence="1" id="KW-0547">Nucleotide-binding</keyword>
<evidence type="ECO:0000256" key="3">
    <source>
        <dbReference type="ARBA" id="ARBA00024472"/>
    </source>
</evidence>
<dbReference type="InterPro" id="IPR036265">
    <property type="entry name" value="HIT-like_sf"/>
</dbReference>
<evidence type="ECO:0000313" key="6">
    <source>
        <dbReference type="EMBL" id="KAF0289512.1"/>
    </source>
</evidence>
<comment type="caution">
    <text evidence="6">The sequence shown here is derived from an EMBL/GenBank/DDBJ whole genome shotgun (WGS) entry which is preliminary data.</text>
</comment>
<keyword evidence="2" id="KW-0378">Hydrolase</keyword>
<feature type="region of interest" description="Disordered" evidence="5">
    <location>
        <begin position="106"/>
        <end position="141"/>
    </location>
</feature>
<evidence type="ECO:0000256" key="1">
    <source>
        <dbReference type="ARBA" id="ARBA00022741"/>
    </source>
</evidence>
<accession>A0A6A4VG67</accession>
<proteinExistence type="inferred from homology"/>
<dbReference type="OrthoDB" id="1915375at2759"/>
<name>A0A6A4VG67_AMPAM</name>
<dbReference type="PANTHER" id="PTHR12486">
    <property type="entry name" value="APRATAXIN-RELATED"/>
    <property type="match status" value="1"/>
</dbReference>
<comment type="similarity">
    <text evidence="4">Belongs to the HINT family.</text>
</comment>
<dbReference type="GO" id="GO:0016787">
    <property type="term" value="F:hydrolase activity"/>
    <property type="evidence" value="ECO:0007669"/>
    <property type="project" value="UniProtKB-KW"/>
</dbReference>
<dbReference type="AlphaFoldDB" id="A0A6A4VG67"/>
<comment type="catalytic activity">
    <reaction evidence="3">
        <text>adenosine 5'-phosphoramidate + H2O = NH4(+) + AMP</text>
        <dbReference type="Rhea" id="RHEA:67916"/>
        <dbReference type="ChEBI" id="CHEBI:15377"/>
        <dbReference type="ChEBI" id="CHEBI:28938"/>
        <dbReference type="ChEBI" id="CHEBI:57890"/>
        <dbReference type="ChEBI" id="CHEBI:456215"/>
    </reaction>
</comment>
<evidence type="ECO:0000256" key="2">
    <source>
        <dbReference type="ARBA" id="ARBA00022801"/>
    </source>
</evidence>
<gene>
    <name evidence="6" type="primary">hint3</name>
    <name evidence="6" type="ORF">FJT64_012260</name>
</gene>
<sequence>MSPATLVRLGFHWPPFHLVSHLHLHAIEPASQMSLISRMMFRHGLWFASVSTEIGFHVPPLISVWHIHLHVIWPFSEARVFVKWKYKRSSWFWTPEVAKQWLRDREARDAAARGPDDRERRRSSRRKSSSAADVAGPAEHIIQDVEDQDVAEVTKKMAKMNK</sequence>
<dbReference type="PANTHER" id="PTHR12486:SF5">
    <property type="entry name" value="ADENOSINE 5'-MONOPHOSPHORAMIDASE HINT3"/>
    <property type="match status" value="1"/>
</dbReference>
<evidence type="ECO:0000256" key="4">
    <source>
        <dbReference type="ARBA" id="ARBA00025764"/>
    </source>
</evidence>